<dbReference type="eggNOG" id="COG1820">
    <property type="taxonomic scope" value="Bacteria"/>
</dbReference>
<feature type="region of interest" description="Disordered" evidence="7">
    <location>
        <begin position="26"/>
        <end position="67"/>
    </location>
</feature>
<feature type="binding site" evidence="6">
    <location>
        <position position="214"/>
    </location>
    <ligand>
        <name>Zn(2+)</name>
        <dbReference type="ChEBI" id="CHEBI:29105"/>
    </ligand>
</feature>
<dbReference type="PANTHER" id="PTHR11113">
    <property type="entry name" value="N-ACETYLGLUCOSAMINE-6-PHOSPHATE DEACETYLASE"/>
    <property type="match status" value="1"/>
</dbReference>
<feature type="binding site" evidence="6">
    <location>
        <position position="240"/>
    </location>
    <ligand>
        <name>Zn(2+)</name>
        <dbReference type="ChEBI" id="CHEBI:29105"/>
    </ligand>
</feature>
<evidence type="ECO:0000256" key="5">
    <source>
        <dbReference type="PIRSR" id="PIRSR038994-1"/>
    </source>
</evidence>
<dbReference type="KEGG" id="ckp:ckrop_1866"/>
<evidence type="ECO:0000256" key="6">
    <source>
        <dbReference type="PIRSR" id="PIRSR038994-3"/>
    </source>
</evidence>
<comment type="similarity">
    <text evidence="1">Belongs to the metallo-dependent hydrolases superfamily. NagA family.</text>
</comment>
<dbReference type="InterPro" id="IPR006680">
    <property type="entry name" value="Amidohydro-rel"/>
</dbReference>
<dbReference type="PIRSF" id="PIRSF038994">
    <property type="entry name" value="NagA"/>
    <property type="match status" value="1"/>
</dbReference>
<evidence type="ECO:0000256" key="7">
    <source>
        <dbReference type="SAM" id="MobiDB-lite"/>
    </source>
</evidence>
<feature type="domain" description="Amidohydrolase-related" evidence="8">
    <location>
        <begin position="73"/>
        <end position="378"/>
    </location>
</feature>
<dbReference type="HOGENOM" id="CLU_032482_1_2_11"/>
<dbReference type="SUPFAM" id="SSF51338">
    <property type="entry name" value="Composite domain of metallo-dependent hydrolases"/>
    <property type="match status" value="1"/>
</dbReference>
<evidence type="ECO:0000259" key="8">
    <source>
        <dbReference type="Pfam" id="PF01979"/>
    </source>
</evidence>
<keyword evidence="4" id="KW-0119">Carbohydrate metabolism</keyword>
<keyword evidence="10" id="KW-1185">Reference proteome</keyword>
<dbReference type="GO" id="GO:0008448">
    <property type="term" value="F:N-acetylglucosamine-6-phosphate deacetylase activity"/>
    <property type="evidence" value="ECO:0007669"/>
    <property type="project" value="UniProtKB-EC"/>
</dbReference>
<proteinExistence type="inferred from homology"/>
<keyword evidence="2 6" id="KW-0479">Metal-binding</keyword>
<dbReference type="RefSeq" id="WP_012732471.1">
    <property type="nucleotide sequence ID" value="NC_012704.1"/>
</dbReference>
<evidence type="ECO:0000313" key="9">
    <source>
        <dbReference type="EMBL" id="ACR18584.1"/>
    </source>
</evidence>
<dbReference type="AlphaFoldDB" id="C4LL79"/>
<protein>
    <submittedName>
        <fullName evidence="9">N-acetylglucosamine-6-phosphate deacetylase</fullName>
        <ecNumber evidence="9">3.5.1.25</ecNumber>
    </submittedName>
</protein>
<organism evidence="9 10">
    <name type="scientific">Corynebacterium kroppenstedtii (strain DSM 44385 / JCM 11950 / CIP 105744 / CCUG 35717)</name>
    <dbReference type="NCBI Taxonomy" id="645127"/>
    <lineage>
        <taxon>Bacteria</taxon>
        <taxon>Bacillati</taxon>
        <taxon>Actinomycetota</taxon>
        <taxon>Actinomycetes</taxon>
        <taxon>Mycobacteriales</taxon>
        <taxon>Corynebacteriaceae</taxon>
        <taxon>Corynebacterium</taxon>
    </lineage>
</organism>
<dbReference type="Pfam" id="PF01979">
    <property type="entry name" value="Amidohydro_1"/>
    <property type="match status" value="1"/>
</dbReference>
<sequence length="445" mass="45906">MSHPDFTVEGRIIDTAGITEHARIEVTGPRISSVTPLDSGTTHASDEGSDEASGKAPSDSGPSAMWSASDMPTIIPGFVDLHNHGGDGGAFPTGDAESCRRAALFHRRHGTTTLLASLVSANEQEIVRQLDILKPLADEGLIAGVHLEGPFVNAHKCGAQNPDRIVPADADMFARAASRHPGLIRQITLAPESPGAEACLNVCAREGVILSLGHTDADYDTTIDFVSKAVERGIMVTATHLFNAMPPLHHRAPGAAAAMITAAKKFPGRVFVELIADGVHLHNGTVDMVTEALPDSAFFITDAMEAAGKADGSYVLGALAVTVADGVARLTTTDGSVGSIAGGTSTLFDQFVRAVQRGFDPVNAVRFTSATAGRVLGFGCEESGGASSGDASSDASSSAAGTGAGHLSVGAPADFVVVDPNFQLREVYAAGQALHVRESETESAH</sequence>
<evidence type="ECO:0000256" key="4">
    <source>
        <dbReference type="ARBA" id="ARBA00023277"/>
    </source>
</evidence>
<dbReference type="SUPFAM" id="SSF51556">
    <property type="entry name" value="Metallo-dependent hydrolases"/>
    <property type="match status" value="1"/>
</dbReference>
<feature type="active site" description="Proton donor/acceptor" evidence="5">
    <location>
        <position position="302"/>
    </location>
</feature>
<evidence type="ECO:0000256" key="1">
    <source>
        <dbReference type="ARBA" id="ARBA00010716"/>
    </source>
</evidence>
<dbReference type="EMBL" id="CP001620">
    <property type="protein sequence ID" value="ACR18584.1"/>
    <property type="molecule type" value="Genomic_DNA"/>
</dbReference>
<dbReference type="STRING" id="645127.ckrop_1866"/>
<comment type="cofactor">
    <cofactor evidence="6">
        <name>a divalent metal cation</name>
        <dbReference type="ChEBI" id="CHEBI:60240"/>
    </cofactor>
    <text evidence="6">Binds 1 divalent metal cation per subunit.</text>
</comment>
<dbReference type="GO" id="GO:0046872">
    <property type="term" value="F:metal ion binding"/>
    <property type="evidence" value="ECO:0007669"/>
    <property type="project" value="UniProtKB-KW"/>
</dbReference>
<dbReference type="InterPro" id="IPR003764">
    <property type="entry name" value="GlcNAc_6-P_deAcase"/>
</dbReference>
<dbReference type="EC" id="3.5.1.25" evidence="9"/>
<accession>C4LL79</accession>
<evidence type="ECO:0000256" key="3">
    <source>
        <dbReference type="ARBA" id="ARBA00022801"/>
    </source>
</evidence>
<dbReference type="InterPro" id="IPR011059">
    <property type="entry name" value="Metal-dep_hydrolase_composite"/>
</dbReference>
<dbReference type="GO" id="GO:0006046">
    <property type="term" value="P:N-acetylglucosamine catabolic process"/>
    <property type="evidence" value="ECO:0007669"/>
    <property type="project" value="TreeGrafter"/>
</dbReference>
<feature type="binding site" evidence="6">
    <location>
        <position position="148"/>
    </location>
    <ligand>
        <name>Zn(2+)</name>
        <dbReference type="ChEBI" id="CHEBI:29105"/>
    </ligand>
</feature>
<reference evidence="9 10" key="1">
    <citation type="journal article" date="2008" name="J. Biotechnol.">
        <title>Ultrafast pyrosequencing of Corynebacterium kroppenstedtii DSM44385 revealed insights into the physiology of a lipophilic corynebacterium that lacks mycolic acids.</title>
        <authorList>
            <person name="Tauch A."/>
            <person name="Schneider J."/>
            <person name="Szczepanowski R."/>
            <person name="Tilker A."/>
            <person name="Viehoever P."/>
            <person name="Gartemann K.-H."/>
            <person name="Arnold W."/>
            <person name="Blom J."/>
            <person name="Brinkrolf K."/>
            <person name="Brune I."/>
            <person name="Goetker S."/>
            <person name="Weisshaar B."/>
            <person name="Goesmann A."/>
            <person name="Droege M."/>
            <person name="Puehler A."/>
        </authorList>
    </citation>
    <scope>NUCLEOTIDE SEQUENCE [LARGE SCALE GENOMIC DNA]</scope>
    <source>
        <strain evidence="10">DSM 44385 / JCM 11950 / CIP 105744 / CCUG 35717</strain>
    </source>
</reference>
<gene>
    <name evidence="9" type="primary">nagA</name>
    <name evidence="9" type="ordered locus">ckrop_1866</name>
</gene>
<evidence type="ECO:0000313" key="10">
    <source>
        <dbReference type="Proteomes" id="UP000001473"/>
    </source>
</evidence>
<evidence type="ECO:0000256" key="2">
    <source>
        <dbReference type="ARBA" id="ARBA00022723"/>
    </source>
</evidence>
<dbReference type="Gene3D" id="3.20.20.140">
    <property type="entry name" value="Metal-dependent hydrolases"/>
    <property type="match status" value="1"/>
</dbReference>
<feature type="compositionally biased region" description="Polar residues" evidence="7">
    <location>
        <begin position="30"/>
        <end position="43"/>
    </location>
</feature>
<keyword evidence="3 9" id="KW-0378">Hydrolase</keyword>
<name>C4LL79_CORK4</name>
<dbReference type="Proteomes" id="UP000001473">
    <property type="component" value="Chromosome"/>
</dbReference>
<dbReference type="PANTHER" id="PTHR11113:SF14">
    <property type="entry name" value="N-ACETYLGLUCOSAMINE-6-PHOSPHATE DEACETYLASE"/>
    <property type="match status" value="1"/>
</dbReference>
<dbReference type="InterPro" id="IPR032466">
    <property type="entry name" value="Metal_Hydrolase"/>
</dbReference>